<dbReference type="AlphaFoldDB" id="A0AAW0MA80"/>
<keyword evidence="1" id="KW-0223">Dioxygenase</keyword>
<reference evidence="1" key="1">
    <citation type="submission" date="2017-12" db="EMBL/GenBank/DDBJ databases">
        <authorList>
            <person name="Barbosa P."/>
            <person name="Usie A."/>
            <person name="Ramos A.M."/>
        </authorList>
    </citation>
    <scope>NUCLEOTIDE SEQUENCE</scope>
    <source>
        <strain evidence="1">HL8</strain>
        <tissue evidence="1">Leaves</tissue>
    </source>
</reference>
<reference evidence="1" key="2">
    <citation type="journal article" date="2018" name="Sci. Data">
        <title>The draft genome sequence of cork oak.</title>
        <authorList>
            <person name="Ramos A.M."/>
            <person name="Usie A."/>
            <person name="Barbosa P."/>
            <person name="Barros P.M."/>
            <person name="Capote T."/>
            <person name="Chaves I."/>
            <person name="Simoes F."/>
            <person name="Abreu I."/>
            <person name="Carrasquinho I."/>
            <person name="Faro C."/>
            <person name="Guimaraes J.B."/>
            <person name="Mendonca D."/>
            <person name="Nobrega F."/>
            <person name="Rodrigues L."/>
            <person name="Saibo N.J.M."/>
            <person name="Varela M.C."/>
            <person name="Egas C."/>
            <person name="Matos J."/>
            <person name="Miguel C.M."/>
            <person name="Oliveira M.M."/>
            <person name="Ricardo C.P."/>
            <person name="Goncalves S."/>
        </authorList>
    </citation>
    <scope>NUCLEOTIDE SEQUENCE [LARGE SCALE GENOMIC DNA]</scope>
    <source>
        <strain evidence="1">HL8</strain>
    </source>
</reference>
<accession>A0AAW0MA80</accession>
<sequence>MAIQTQGFLQDSNLELKPGTSSWLSARKDVCRALEEYTELGNKIPLELHNTMFSSVGELFEFPMETKRKVTSERPFHGLLLLLNAC</sequence>
<name>A0AAW0MA80_QUESU</name>
<organism evidence="1">
    <name type="scientific">Quercus suber</name>
    <name type="common">Cork oak</name>
    <dbReference type="NCBI Taxonomy" id="58331"/>
    <lineage>
        <taxon>Eukaryota</taxon>
        <taxon>Viridiplantae</taxon>
        <taxon>Streptophyta</taxon>
        <taxon>Embryophyta</taxon>
        <taxon>Tracheophyta</taxon>
        <taxon>Spermatophyta</taxon>
        <taxon>Magnoliopsida</taxon>
        <taxon>eudicotyledons</taxon>
        <taxon>Gunneridae</taxon>
        <taxon>Pentapetalae</taxon>
        <taxon>rosids</taxon>
        <taxon>fabids</taxon>
        <taxon>Fagales</taxon>
        <taxon>Fagaceae</taxon>
        <taxon>Quercus</taxon>
    </lineage>
</organism>
<proteinExistence type="predicted"/>
<reference evidence="1" key="3">
    <citation type="submission" date="2023-07" db="EMBL/GenBank/DDBJ databases">
        <title>An improved reference 1 genome and first organelle genomes of Quercus suber.</title>
        <authorList>
            <consortium name="Genosuber Consortium"/>
            <person name="Usie A."/>
            <person name="Serra O."/>
            <person name="Barros P."/>
        </authorList>
    </citation>
    <scope>NUCLEOTIDE SEQUENCE</scope>
    <source>
        <strain evidence="1">HL8</strain>
        <tissue evidence="1">Leaves</tissue>
    </source>
</reference>
<evidence type="ECO:0000313" key="1">
    <source>
        <dbReference type="EMBL" id="KAK7860168.1"/>
    </source>
</evidence>
<gene>
    <name evidence="1" type="primary">AOP1.2_6</name>
    <name evidence="1" type="ORF">CFP56_042109</name>
</gene>
<dbReference type="GO" id="GO:0051213">
    <property type="term" value="F:dioxygenase activity"/>
    <property type="evidence" value="ECO:0007669"/>
    <property type="project" value="UniProtKB-KW"/>
</dbReference>
<keyword evidence="1" id="KW-0560">Oxidoreductase</keyword>
<dbReference type="EMBL" id="PKMF04000008">
    <property type="protein sequence ID" value="KAK7860168.1"/>
    <property type="molecule type" value="Genomic_DNA"/>
</dbReference>
<comment type="caution">
    <text evidence="1">The sequence shown here is derived from an EMBL/GenBank/DDBJ whole genome shotgun (WGS) entry which is preliminary data.</text>
</comment>
<protein>
    <submittedName>
        <fullName evidence="1">2-oxoglutarate-dependent dioxygenase aop1.2</fullName>
    </submittedName>
</protein>